<feature type="domain" description="Amino acid permease/ SLC12A" evidence="8">
    <location>
        <begin position="78"/>
        <end position="538"/>
    </location>
</feature>
<dbReference type="FunFam" id="1.20.1740.10:FF:000001">
    <property type="entry name" value="Amino acid permease"/>
    <property type="match status" value="1"/>
</dbReference>
<dbReference type="PIRSF" id="PIRSF006060">
    <property type="entry name" value="AA_transporter"/>
    <property type="match status" value="1"/>
</dbReference>
<dbReference type="Gene3D" id="1.20.1740.10">
    <property type="entry name" value="Amino acid/polyamine transporter I"/>
    <property type="match status" value="1"/>
</dbReference>
<feature type="transmembrane region" description="Helical" evidence="7">
    <location>
        <begin position="408"/>
        <end position="426"/>
    </location>
</feature>
<feature type="transmembrane region" description="Helical" evidence="7">
    <location>
        <begin position="220"/>
        <end position="240"/>
    </location>
</feature>
<dbReference type="OrthoDB" id="3900342at2759"/>
<dbReference type="GO" id="GO:0016020">
    <property type="term" value="C:membrane"/>
    <property type="evidence" value="ECO:0007669"/>
    <property type="project" value="UniProtKB-SubCell"/>
</dbReference>
<evidence type="ECO:0000256" key="1">
    <source>
        <dbReference type="ARBA" id="ARBA00004141"/>
    </source>
</evidence>
<dbReference type="InterPro" id="IPR050524">
    <property type="entry name" value="APC_YAT"/>
</dbReference>
<dbReference type="AlphaFoldDB" id="A0A2T0FI41"/>
<feature type="transmembrane region" description="Helical" evidence="7">
    <location>
        <begin position="357"/>
        <end position="387"/>
    </location>
</feature>
<keyword evidence="3 7" id="KW-0812">Transmembrane</keyword>
<name>A0A2T0FI41_9ASCO</name>
<sequence length="584" mass="64047">MSDLEKKISLDNAISENLSSDDFQSEKAPQSKWKQFFSDFKRPNEHDFDSTGMTHEQIAFTLIQRSKPQLKKRHLRAVAAAGGIGTGLFIGTGSSLKNGGPAALTIGFGIVGICIVCTMCAMGELGVRYPVPGSFTTYASRFLDPSWGFTLSWLYAFNWMVVIPLEIVAASMTIYYWHTDNNSAAHVNVVAWVPLFYVALLALNLFGAKGYGEAEFVFSTIKVCAMIGFIIFSIVITAGGGPVPYRGAKYFDDPGAFANGFKGVVTVLVSCAFAFGGTEISGIAATETKSPAHAIPSAVKQILWRTITFFIVGTLMLGFMLPYNGDPRLGTDDGSGQSVSPFVLALEHSMVNAVPSIFNSVIIISVFSVANAAIFASSRTFVAIGLAGYGPRWLTRWLTYIDRRGRPLGALTICFVFGLLCFVAASDAHVEVFNWLYAFSALSFLYAWGTVCLVHIRVRMAMRRQGISTSELQYKASTGIIGSFIGLGICIAIFGLQWWTSLFPLNGKPDARIFFQADLSVPCVIVMYVGHKLYTKSPLYIKLEDMDITSGVREITEETIRENEIENEARRNANFFKKIINFMC</sequence>
<evidence type="ECO:0000256" key="3">
    <source>
        <dbReference type="ARBA" id="ARBA00022692"/>
    </source>
</evidence>
<dbReference type="PANTHER" id="PTHR43341:SF1">
    <property type="entry name" value="GENERAL AMINO-ACID PERMEASE GAP1"/>
    <property type="match status" value="1"/>
</dbReference>
<gene>
    <name evidence="9" type="ORF">B9G98_02284</name>
</gene>
<keyword evidence="2" id="KW-0813">Transport</keyword>
<feature type="transmembrane region" description="Helical" evidence="7">
    <location>
        <begin position="477"/>
        <end position="499"/>
    </location>
</feature>
<comment type="subcellular location">
    <subcellularLocation>
        <location evidence="1">Membrane</location>
        <topology evidence="1">Multi-pass membrane protein</topology>
    </subcellularLocation>
</comment>
<dbReference type="PANTHER" id="PTHR43341">
    <property type="entry name" value="AMINO ACID PERMEASE"/>
    <property type="match status" value="1"/>
</dbReference>
<dbReference type="RefSeq" id="XP_024664609.1">
    <property type="nucleotide sequence ID" value="XM_024808841.1"/>
</dbReference>
<feature type="transmembrane region" description="Helical" evidence="7">
    <location>
        <begin position="260"/>
        <end position="281"/>
    </location>
</feature>
<comment type="caution">
    <text evidence="9">The sequence shown here is derived from an EMBL/GenBank/DDBJ whole genome shotgun (WGS) entry which is preliminary data.</text>
</comment>
<dbReference type="GO" id="GO:0015171">
    <property type="term" value="F:amino acid transmembrane transporter activity"/>
    <property type="evidence" value="ECO:0007669"/>
    <property type="project" value="TreeGrafter"/>
</dbReference>
<dbReference type="STRING" id="45607.A0A2T0FI41"/>
<feature type="transmembrane region" description="Helical" evidence="7">
    <location>
        <begin position="148"/>
        <end position="177"/>
    </location>
</feature>
<evidence type="ECO:0000256" key="7">
    <source>
        <dbReference type="SAM" id="Phobius"/>
    </source>
</evidence>
<proteinExistence type="predicted"/>
<dbReference type="Proteomes" id="UP000238350">
    <property type="component" value="Unassembled WGS sequence"/>
</dbReference>
<keyword evidence="5 7" id="KW-1133">Transmembrane helix</keyword>
<keyword evidence="4" id="KW-0029">Amino-acid transport</keyword>
<evidence type="ECO:0000256" key="5">
    <source>
        <dbReference type="ARBA" id="ARBA00022989"/>
    </source>
</evidence>
<evidence type="ECO:0000256" key="2">
    <source>
        <dbReference type="ARBA" id="ARBA00022448"/>
    </source>
</evidence>
<accession>A0A2T0FI41</accession>
<reference evidence="9 10" key="1">
    <citation type="submission" date="2017-04" db="EMBL/GenBank/DDBJ databases">
        <title>Genome sequencing of [Candida] sorbophila.</title>
        <authorList>
            <person name="Ahn J.O."/>
        </authorList>
    </citation>
    <scope>NUCLEOTIDE SEQUENCE [LARGE SCALE GENOMIC DNA]</scope>
    <source>
        <strain evidence="9 10">DS02</strain>
    </source>
</reference>
<dbReference type="GeneID" id="36516032"/>
<feature type="transmembrane region" description="Helical" evidence="7">
    <location>
        <begin position="189"/>
        <end position="208"/>
    </location>
</feature>
<keyword evidence="10" id="KW-1185">Reference proteome</keyword>
<keyword evidence="6 7" id="KW-0472">Membrane</keyword>
<organism evidence="9 10">
    <name type="scientific">Wickerhamiella sorbophila</name>
    <dbReference type="NCBI Taxonomy" id="45607"/>
    <lineage>
        <taxon>Eukaryota</taxon>
        <taxon>Fungi</taxon>
        <taxon>Dikarya</taxon>
        <taxon>Ascomycota</taxon>
        <taxon>Saccharomycotina</taxon>
        <taxon>Dipodascomycetes</taxon>
        <taxon>Dipodascales</taxon>
        <taxon>Trichomonascaceae</taxon>
        <taxon>Wickerhamiella</taxon>
    </lineage>
</organism>
<feature type="transmembrane region" description="Helical" evidence="7">
    <location>
        <begin position="432"/>
        <end position="456"/>
    </location>
</feature>
<dbReference type="InterPro" id="IPR004841">
    <property type="entry name" value="AA-permease/SLC12A_dom"/>
</dbReference>
<feature type="transmembrane region" description="Helical" evidence="7">
    <location>
        <begin position="302"/>
        <end position="323"/>
    </location>
</feature>
<evidence type="ECO:0000256" key="4">
    <source>
        <dbReference type="ARBA" id="ARBA00022970"/>
    </source>
</evidence>
<dbReference type="EMBL" id="NDIQ01000021">
    <property type="protein sequence ID" value="PRT54664.1"/>
    <property type="molecule type" value="Genomic_DNA"/>
</dbReference>
<dbReference type="Pfam" id="PF00324">
    <property type="entry name" value="AA_permease"/>
    <property type="match status" value="1"/>
</dbReference>
<evidence type="ECO:0000256" key="6">
    <source>
        <dbReference type="ARBA" id="ARBA00023136"/>
    </source>
</evidence>
<feature type="transmembrane region" description="Helical" evidence="7">
    <location>
        <begin position="75"/>
        <end position="96"/>
    </location>
</feature>
<protein>
    <submittedName>
        <fullName evidence="9">General amino-acid permease GAP1</fullName>
    </submittedName>
</protein>
<feature type="transmembrane region" description="Helical" evidence="7">
    <location>
        <begin position="511"/>
        <end position="530"/>
    </location>
</feature>
<feature type="transmembrane region" description="Helical" evidence="7">
    <location>
        <begin position="102"/>
        <end position="127"/>
    </location>
</feature>
<evidence type="ECO:0000259" key="8">
    <source>
        <dbReference type="Pfam" id="PF00324"/>
    </source>
</evidence>
<evidence type="ECO:0000313" key="9">
    <source>
        <dbReference type="EMBL" id="PRT54664.1"/>
    </source>
</evidence>
<evidence type="ECO:0000313" key="10">
    <source>
        <dbReference type="Proteomes" id="UP000238350"/>
    </source>
</evidence>